<dbReference type="CDD" id="cd01740">
    <property type="entry name" value="GATase1_FGAR_AT"/>
    <property type="match status" value="1"/>
</dbReference>
<gene>
    <name evidence="1" type="primary">purQ</name>
    <name evidence="1" type="ORF">ACFFX0_14920</name>
</gene>
<evidence type="ECO:0000313" key="2">
    <source>
        <dbReference type="Proteomes" id="UP001589575"/>
    </source>
</evidence>
<dbReference type="GO" id="GO:0004359">
    <property type="term" value="F:glutaminase activity"/>
    <property type="evidence" value="ECO:0007669"/>
    <property type="project" value="UniProtKB-EC"/>
</dbReference>
<dbReference type="Pfam" id="PF13507">
    <property type="entry name" value="GATase_5"/>
    <property type="match status" value="1"/>
</dbReference>
<dbReference type="InterPro" id="IPR010075">
    <property type="entry name" value="PRibForGlyAmidine_synth_PurQ"/>
</dbReference>
<dbReference type="SMART" id="SM01211">
    <property type="entry name" value="GATase_5"/>
    <property type="match status" value="1"/>
</dbReference>
<dbReference type="PROSITE" id="PS51273">
    <property type="entry name" value="GATASE_TYPE_1"/>
    <property type="match status" value="1"/>
</dbReference>
<name>A0ABV5G1P5_9MICC</name>
<dbReference type="EC" id="6.3.5.3" evidence="1"/>
<evidence type="ECO:0000313" key="1">
    <source>
        <dbReference type="EMBL" id="MFB9072418.1"/>
    </source>
</evidence>
<dbReference type="EC" id="3.5.1.2" evidence="1"/>
<dbReference type="NCBIfam" id="TIGR01737">
    <property type="entry name" value="FGAM_synth_I"/>
    <property type="match status" value="1"/>
</dbReference>
<organism evidence="1 2">
    <name type="scientific">Citricoccus parietis</name>
    <dbReference type="NCBI Taxonomy" id="592307"/>
    <lineage>
        <taxon>Bacteria</taxon>
        <taxon>Bacillati</taxon>
        <taxon>Actinomycetota</taxon>
        <taxon>Actinomycetes</taxon>
        <taxon>Micrococcales</taxon>
        <taxon>Micrococcaceae</taxon>
        <taxon>Citricoccus</taxon>
    </lineage>
</organism>
<dbReference type="EMBL" id="JBHMFI010000001">
    <property type="protein sequence ID" value="MFB9072418.1"/>
    <property type="molecule type" value="Genomic_DNA"/>
</dbReference>
<keyword evidence="2" id="KW-1185">Reference proteome</keyword>
<protein>
    <submittedName>
        <fullName evidence="1">Phosphoribosylformylglycinamidine synthase subunit PurQ</fullName>
        <ecNumber evidence="1">3.5.1.2</ecNumber>
        <ecNumber evidence="1">6.3.5.3</ecNumber>
    </submittedName>
</protein>
<dbReference type="InterPro" id="IPR029062">
    <property type="entry name" value="Class_I_gatase-like"/>
</dbReference>
<comment type="caution">
    <text evidence="1">The sequence shown here is derived from an EMBL/GenBank/DDBJ whole genome shotgun (WGS) entry which is preliminary data.</text>
</comment>
<keyword evidence="1" id="KW-0436">Ligase</keyword>
<dbReference type="HAMAP" id="MF_00421">
    <property type="entry name" value="PurQ"/>
    <property type="match status" value="1"/>
</dbReference>
<dbReference type="PANTHER" id="PTHR47552">
    <property type="entry name" value="PHOSPHORIBOSYLFORMYLGLYCINAMIDINE SYNTHASE SUBUNIT PURQ"/>
    <property type="match status" value="1"/>
</dbReference>
<dbReference type="GO" id="GO:0004642">
    <property type="term" value="F:phosphoribosylformylglycinamidine synthase activity"/>
    <property type="evidence" value="ECO:0007669"/>
    <property type="project" value="UniProtKB-EC"/>
</dbReference>
<dbReference type="SUPFAM" id="SSF52317">
    <property type="entry name" value="Class I glutamine amidotransferase-like"/>
    <property type="match status" value="1"/>
</dbReference>
<reference evidence="1 2" key="1">
    <citation type="submission" date="2024-09" db="EMBL/GenBank/DDBJ databases">
        <authorList>
            <person name="Sun Q."/>
            <person name="Mori K."/>
        </authorList>
    </citation>
    <scope>NUCLEOTIDE SEQUENCE [LARGE SCALE GENOMIC DNA]</scope>
    <source>
        <strain evidence="1 2">CCM 7609</strain>
    </source>
</reference>
<sequence>MTAQNTELPLIGDFSTAGPILTGARIGVVTFPGTLDDRDAARAVRLAGGEAVALWHAEPEGAQALSGLDAVIIPGGFSYGDYLRAGAIARFAPLMDAIISAAGGTAGNDAGSGTLGGSAAGLPVLGICNGFQILTESHLLPGSMIKNENLKFLCQDQVLRVENNATAWTREFTAGEEITVPLKNQDGQYVADEKTLDRLEGEGLVTFRYVGGNPNGSRRDIAGITNAAGNVVGLMPHPEHAVEPGFGPDSAAGMRLGTDGLGIFTSVVASIAGGAQ</sequence>
<accession>A0ABV5G1P5</accession>
<dbReference type="PANTHER" id="PTHR47552:SF1">
    <property type="entry name" value="PHOSPHORIBOSYLFORMYLGLYCINAMIDINE SYNTHASE SUBUNIT PURQ"/>
    <property type="match status" value="1"/>
</dbReference>
<proteinExistence type="inferred from homology"/>
<dbReference type="Proteomes" id="UP001589575">
    <property type="component" value="Unassembled WGS sequence"/>
</dbReference>
<dbReference type="Gene3D" id="3.40.50.880">
    <property type="match status" value="2"/>
</dbReference>
<dbReference type="PIRSF" id="PIRSF001586">
    <property type="entry name" value="FGAM_synth_I"/>
    <property type="match status" value="1"/>
</dbReference>
<keyword evidence="1" id="KW-0378">Hydrolase</keyword>
<dbReference type="NCBIfam" id="NF002957">
    <property type="entry name" value="PRK03619.1"/>
    <property type="match status" value="1"/>
</dbReference>